<feature type="transmembrane region" description="Helical" evidence="5">
    <location>
        <begin position="156"/>
        <end position="178"/>
    </location>
</feature>
<dbReference type="GO" id="GO:0016410">
    <property type="term" value="F:N-acyltransferase activity"/>
    <property type="evidence" value="ECO:0007669"/>
    <property type="project" value="TreeGrafter"/>
</dbReference>
<dbReference type="InterPro" id="IPR007053">
    <property type="entry name" value="LRAT_dom"/>
</dbReference>
<dbReference type="GO" id="GO:0008970">
    <property type="term" value="F:phospholipase A1 activity"/>
    <property type="evidence" value="ECO:0007669"/>
    <property type="project" value="TreeGrafter"/>
</dbReference>
<organism evidence="7 8">
    <name type="scientific">Bos mutus</name>
    <name type="common">wild yak</name>
    <dbReference type="NCBI Taxonomy" id="72004"/>
    <lineage>
        <taxon>Eukaryota</taxon>
        <taxon>Metazoa</taxon>
        <taxon>Chordata</taxon>
        <taxon>Craniata</taxon>
        <taxon>Vertebrata</taxon>
        <taxon>Euteleostomi</taxon>
        <taxon>Mammalia</taxon>
        <taxon>Eutheria</taxon>
        <taxon>Laurasiatheria</taxon>
        <taxon>Artiodactyla</taxon>
        <taxon>Ruminantia</taxon>
        <taxon>Pecora</taxon>
        <taxon>Bovidae</taxon>
        <taxon>Bovinae</taxon>
        <taxon>Bos</taxon>
    </lineage>
</organism>
<reference evidence="7" key="1">
    <citation type="submission" date="2019-10" db="EMBL/GenBank/DDBJ databases">
        <title>The sequence and de novo assembly of the wild yak genome.</title>
        <authorList>
            <person name="Liu Y."/>
        </authorList>
    </citation>
    <scope>NUCLEOTIDE SEQUENCE [LARGE SCALE GENOMIC DNA]</scope>
    <source>
        <strain evidence="7">WY2019</strain>
    </source>
</reference>
<dbReference type="PROSITE" id="PS51934">
    <property type="entry name" value="LRAT"/>
    <property type="match status" value="1"/>
</dbReference>
<protein>
    <recommendedName>
        <fullName evidence="6">LRAT domain-containing protein</fullName>
    </recommendedName>
</protein>
<dbReference type="GO" id="GO:0070292">
    <property type="term" value="P:N-acylphosphatidylethanolamine metabolic process"/>
    <property type="evidence" value="ECO:0007669"/>
    <property type="project" value="TreeGrafter"/>
</dbReference>
<dbReference type="InterPro" id="IPR051496">
    <property type="entry name" value="H-rev107_PLA/AT"/>
</dbReference>
<keyword evidence="5" id="KW-0472">Membrane</keyword>
<evidence type="ECO:0000256" key="1">
    <source>
        <dbReference type="ARBA" id="ARBA00007824"/>
    </source>
</evidence>
<dbReference type="AlphaFoldDB" id="A0A6B0RMF9"/>
<accession>A0A6B0RMF9</accession>
<evidence type="ECO:0000313" key="8">
    <source>
        <dbReference type="Proteomes" id="UP000322234"/>
    </source>
</evidence>
<keyword evidence="3" id="KW-0378">Hydrolase</keyword>
<evidence type="ECO:0000256" key="4">
    <source>
        <dbReference type="ARBA" id="ARBA00023098"/>
    </source>
</evidence>
<keyword evidence="5" id="KW-1133">Transmembrane helix</keyword>
<feature type="domain" description="LRAT" evidence="6">
    <location>
        <begin position="1"/>
        <end position="152"/>
    </location>
</feature>
<dbReference type="Proteomes" id="UP000322234">
    <property type="component" value="Unassembled WGS sequence"/>
</dbReference>
<dbReference type="EMBL" id="VBQZ03000064">
    <property type="protein sequence ID" value="MXQ90702.1"/>
    <property type="molecule type" value="Genomic_DNA"/>
</dbReference>
<dbReference type="GO" id="GO:0005737">
    <property type="term" value="C:cytoplasm"/>
    <property type="evidence" value="ECO:0007669"/>
    <property type="project" value="TreeGrafter"/>
</dbReference>
<dbReference type="PANTHER" id="PTHR13943:SF31">
    <property type="entry name" value="PHOSPHOLIPASE A AND ACYLTRANSFERASE 3"/>
    <property type="match status" value="1"/>
</dbReference>
<comment type="similarity">
    <text evidence="1">Belongs to the H-rev107 family.</text>
</comment>
<comment type="caution">
    <text evidence="7">The sequence shown here is derived from an EMBL/GenBank/DDBJ whole genome shotgun (WGS) entry which is preliminary data.</text>
</comment>
<dbReference type="PANTHER" id="PTHR13943">
    <property type="entry name" value="HRAS-LIKE SUPPRESSOR - RELATED"/>
    <property type="match status" value="1"/>
</dbReference>
<evidence type="ECO:0000259" key="6">
    <source>
        <dbReference type="PROSITE" id="PS51934"/>
    </source>
</evidence>
<evidence type="ECO:0000256" key="2">
    <source>
        <dbReference type="ARBA" id="ARBA00022679"/>
    </source>
</evidence>
<dbReference type="Gene3D" id="3.90.1720.10">
    <property type="entry name" value="endopeptidase domain like (from Nostoc punctiforme)"/>
    <property type="match status" value="1"/>
</dbReference>
<keyword evidence="5" id="KW-0812">Transmembrane</keyword>
<name>A0A6B0RMF9_9CETA</name>
<dbReference type="Pfam" id="PF04970">
    <property type="entry name" value="LRAT"/>
    <property type="match status" value="1"/>
</dbReference>
<proteinExistence type="inferred from homology"/>
<keyword evidence="8" id="KW-1185">Reference proteome</keyword>
<keyword evidence="4" id="KW-0443">Lipid metabolism</keyword>
<evidence type="ECO:0000256" key="3">
    <source>
        <dbReference type="ARBA" id="ARBA00022801"/>
    </source>
</evidence>
<evidence type="ECO:0000256" key="5">
    <source>
        <dbReference type="SAM" id="Phobius"/>
    </source>
</evidence>
<dbReference type="GO" id="GO:0004623">
    <property type="term" value="F:phospholipase A2 activity"/>
    <property type="evidence" value="ECO:0007669"/>
    <property type="project" value="TreeGrafter"/>
</dbReference>
<evidence type="ECO:0000313" key="7">
    <source>
        <dbReference type="EMBL" id="MXQ90702.1"/>
    </source>
</evidence>
<sequence>MCGSEGLHAFAGEGGKDAETLLRAPPCDGSSGPEPENSQEIFKITVVQCTEVPIPDTMLRAAGKISGTGWSSIMSSLADRARVKKERLCDVVGKDPYEVNNKHDDKYNPFPPSKVVQLAEKLVGREFCYHLLHTNCEHFVNELRYGVSRSDQGRDAVTAATISGVGLIALSAGIMFSINKKQNQ</sequence>
<gene>
    <name evidence="7" type="ORF">E5288_WYG016111</name>
</gene>
<keyword evidence="2" id="KW-0808">Transferase</keyword>